<dbReference type="GO" id="GO:0000140">
    <property type="term" value="F:acylglycerone-phosphate reductase (NADP+) activity"/>
    <property type="evidence" value="ECO:0007669"/>
    <property type="project" value="TreeGrafter"/>
</dbReference>
<dbReference type="PRINTS" id="PR00081">
    <property type="entry name" value="GDHRDH"/>
</dbReference>
<dbReference type="GO" id="GO:0005811">
    <property type="term" value="C:lipid droplet"/>
    <property type="evidence" value="ECO:0007669"/>
    <property type="project" value="TreeGrafter"/>
</dbReference>
<evidence type="ECO:0000313" key="6">
    <source>
        <dbReference type="Proteomes" id="UP001301769"/>
    </source>
</evidence>
<evidence type="ECO:0000256" key="3">
    <source>
        <dbReference type="ARBA" id="ARBA00023002"/>
    </source>
</evidence>
<dbReference type="EMBL" id="MU858079">
    <property type="protein sequence ID" value="KAK4215450.1"/>
    <property type="molecule type" value="Genomic_DNA"/>
</dbReference>
<dbReference type="PRINTS" id="PR00080">
    <property type="entry name" value="SDRFAMILY"/>
</dbReference>
<proteinExistence type="inferred from homology"/>
<dbReference type="GO" id="GO:0006654">
    <property type="term" value="P:phosphatidic acid biosynthetic process"/>
    <property type="evidence" value="ECO:0007669"/>
    <property type="project" value="TreeGrafter"/>
</dbReference>
<dbReference type="Proteomes" id="UP001301769">
    <property type="component" value="Unassembled WGS sequence"/>
</dbReference>
<keyword evidence="3" id="KW-0560">Oxidoreductase</keyword>
<evidence type="ECO:0000256" key="1">
    <source>
        <dbReference type="ARBA" id="ARBA00006484"/>
    </source>
</evidence>
<accession>A0AAN6YCP5</accession>
<comment type="similarity">
    <text evidence="1 4">Belongs to the short-chain dehydrogenases/reductases (SDR) family.</text>
</comment>
<dbReference type="AlphaFoldDB" id="A0AAN6YCP5"/>
<dbReference type="SUPFAM" id="SSF51735">
    <property type="entry name" value="NAD(P)-binding Rossmann-fold domains"/>
    <property type="match status" value="1"/>
</dbReference>
<dbReference type="Pfam" id="PF00106">
    <property type="entry name" value="adh_short"/>
    <property type="match status" value="1"/>
</dbReference>
<dbReference type="InterPro" id="IPR020904">
    <property type="entry name" value="Sc_DH/Rdtase_CS"/>
</dbReference>
<dbReference type="Gene3D" id="3.40.50.720">
    <property type="entry name" value="NAD(P)-binding Rossmann-like Domain"/>
    <property type="match status" value="1"/>
</dbReference>
<reference evidence="5" key="1">
    <citation type="journal article" date="2023" name="Mol. Phylogenet. Evol.">
        <title>Genome-scale phylogeny and comparative genomics of the fungal order Sordariales.</title>
        <authorList>
            <person name="Hensen N."/>
            <person name="Bonometti L."/>
            <person name="Westerberg I."/>
            <person name="Brannstrom I.O."/>
            <person name="Guillou S."/>
            <person name="Cros-Aarteil S."/>
            <person name="Calhoun S."/>
            <person name="Haridas S."/>
            <person name="Kuo A."/>
            <person name="Mondo S."/>
            <person name="Pangilinan J."/>
            <person name="Riley R."/>
            <person name="LaButti K."/>
            <person name="Andreopoulos B."/>
            <person name="Lipzen A."/>
            <person name="Chen C."/>
            <person name="Yan M."/>
            <person name="Daum C."/>
            <person name="Ng V."/>
            <person name="Clum A."/>
            <person name="Steindorff A."/>
            <person name="Ohm R.A."/>
            <person name="Martin F."/>
            <person name="Silar P."/>
            <person name="Natvig D.O."/>
            <person name="Lalanne C."/>
            <person name="Gautier V."/>
            <person name="Ament-Velasquez S.L."/>
            <person name="Kruys A."/>
            <person name="Hutchinson M.I."/>
            <person name="Powell A.J."/>
            <person name="Barry K."/>
            <person name="Miller A.N."/>
            <person name="Grigoriev I.V."/>
            <person name="Debuchy R."/>
            <person name="Gladieux P."/>
            <person name="Hiltunen Thoren M."/>
            <person name="Johannesson H."/>
        </authorList>
    </citation>
    <scope>NUCLEOTIDE SEQUENCE</scope>
    <source>
        <strain evidence="5">PSN293</strain>
    </source>
</reference>
<dbReference type="InterPro" id="IPR036291">
    <property type="entry name" value="NAD(P)-bd_dom_sf"/>
</dbReference>
<protein>
    <submittedName>
        <fullName evidence="5">Oxidoreductase</fullName>
    </submittedName>
</protein>
<dbReference type="PANTHER" id="PTHR44169:SF6">
    <property type="entry name" value="NADPH-DEPENDENT 1-ACYLDIHYDROXYACETONE PHOSPHATE REDUCTASE"/>
    <property type="match status" value="1"/>
</dbReference>
<evidence type="ECO:0000256" key="2">
    <source>
        <dbReference type="ARBA" id="ARBA00022857"/>
    </source>
</evidence>
<name>A0AAN6YCP5_9PEZI</name>
<dbReference type="PANTHER" id="PTHR44169">
    <property type="entry name" value="NADPH-DEPENDENT 1-ACYLDIHYDROXYACETONE PHOSPHATE REDUCTASE"/>
    <property type="match status" value="1"/>
</dbReference>
<dbReference type="InterPro" id="IPR002347">
    <property type="entry name" value="SDR_fam"/>
</dbReference>
<keyword evidence="6" id="KW-1185">Reference proteome</keyword>
<organism evidence="5 6">
    <name type="scientific">Rhypophila decipiens</name>
    <dbReference type="NCBI Taxonomy" id="261697"/>
    <lineage>
        <taxon>Eukaryota</taxon>
        <taxon>Fungi</taxon>
        <taxon>Dikarya</taxon>
        <taxon>Ascomycota</taxon>
        <taxon>Pezizomycotina</taxon>
        <taxon>Sordariomycetes</taxon>
        <taxon>Sordariomycetidae</taxon>
        <taxon>Sordariales</taxon>
        <taxon>Naviculisporaceae</taxon>
        <taxon>Rhypophila</taxon>
    </lineage>
</organism>
<dbReference type="GO" id="GO:0019433">
    <property type="term" value="P:triglyceride catabolic process"/>
    <property type="evidence" value="ECO:0007669"/>
    <property type="project" value="TreeGrafter"/>
</dbReference>
<dbReference type="GO" id="GO:0004806">
    <property type="term" value="F:triacylglycerol lipase activity"/>
    <property type="evidence" value="ECO:0007669"/>
    <property type="project" value="TreeGrafter"/>
</dbReference>
<dbReference type="GO" id="GO:0005783">
    <property type="term" value="C:endoplasmic reticulum"/>
    <property type="evidence" value="ECO:0007669"/>
    <property type="project" value="TreeGrafter"/>
</dbReference>
<gene>
    <name evidence="5" type="ORF">QBC37DRAFT_439463</name>
</gene>
<evidence type="ECO:0000256" key="4">
    <source>
        <dbReference type="RuleBase" id="RU000363"/>
    </source>
</evidence>
<evidence type="ECO:0000313" key="5">
    <source>
        <dbReference type="EMBL" id="KAK4215450.1"/>
    </source>
</evidence>
<keyword evidence="2" id="KW-0521">NADP</keyword>
<reference evidence="5" key="2">
    <citation type="submission" date="2023-05" db="EMBL/GenBank/DDBJ databases">
        <authorList>
            <consortium name="Lawrence Berkeley National Laboratory"/>
            <person name="Steindorff A."/>
            <person name="Hensen N."/>
            <person name="Bonometti L."/>
            <person name="Westerberg I."/>
            <person name="Brannstrom I.O."/>
            <person name="Guillou S."/>
            <person name="Cros-Aarteil S."/>
            <person name="Calhoun S."/>
            <person name="Haridas S."/>
            <person name="Kuo A."/>
            <person name="Mondo S."/>
            <person name="Pangilinan J."/>
            <person name="Riley R."/>
            <person name="Labutti K."/>
            <person name="Andreopoulos B."/>
            <person name="Lipzen A."/>
            <person name="Chen C."/>
            <person name="Yanf M."/>
            <person name="Daum C."/>
            <person name="Ng V."/>
            <person name="Clum A."/>
            <person name="Ohm R."/>
            <person name="Martin F."/>
            <person name="Silar P."/>
            <person name="Natvig D."/>
            <person name="Lalanne C."/>
            <person name="Gautier V."/>
            <person name="Ament-Velasquez S.L."/>
            <person name="Kruys A."/>
            <person name="Hutchinson M.I."/>
            <person name="Powell A.J."/>
            <person name="Barry K."/>
            <person name="Miller A.N."/>
            <person name="Grigoriev I.V."/>
            <person name="Debuchy R."/>
            <person name="Gladieux P."/>
            <person name="Thoren M.H."/>
            <person name="Johannesson H."/>
        </authorList>
    </citation>
    <scope>NUCLEOTIDE SEQUENCE</scope>
    <source>
        <strain evidence="5">PSN293</strain>
    </source>
</reference>
<sequence length="284" mass="29998">MSKKTAADLKSVLITGCSEGGIGFALAKEFQRRGLHVIATARSPGKMAALEKLPNVTLVSLDVCSQASLDAAVATVSATTAGRLDYLVNNSGSQYVMPVVDVDMQKAKDMFDVNVWGVVATVKAFVPLLIAAKGCVVNNASIAGLMYPPYMVLYAASKAATVTISEGLRLELKPLGVRVVTVITGAVGTNLFANAPEHHLPDGSRYAPAEKEVAARATGTDFADQVMAPADYARSVVGDVLGGSTGKIFRGKMATMVRIVTTWFPTLLIDMLTRQHTGLERIKP</sequence>
<comment type="caution">
    <text evidence="5">The sequence shown here is derived from an EMBL/GenBank/DDBJ whole genome shotgun (WGS) entry which is preliminary data.</text>
</comment>
<dbReference type="PROSITE" id="PS00061">
    <property type="entry name" value="ADH_SHORT"/>
    <property type="match status" value="1"/>
</dbReference>